<dbReference type="InterPro" id="IPR052342">
    <property type="entry name" value="MCH/BMMD"/>
</dbReference>
<evidence type="ECO:0000259" key="1">
    <source>
        <dbReference type="Pfam" id="PF01575"/>
    </source>
</evidence>
<proteinExistence type="predicted"/>
<feature type="domain" description="MaoC-like" evidence="1">
    <location>
        <begin position="23"/>
        <end position="124"/>
    </location>
</feature>
<sequence length="161" mass="17938">MAENENAAATRSYEFYFDDFEVGRTLQMGTYTVTEEEILTFARQYDPQPFHIDAEAAKHSIYGGIISSGWMTCSIMMRLMVTGFLGKAASMGSPGVDEIRWMKPVYPGDTLSVSSTCMEVRPSQSKPDRGVAVNRWEARNQRGELVCTVTGMGLFGRRPKA</sequence>
<protein>
    <submittedName>
        <fullName evidence="2">Dehydratase</fullName>
    </submittedName>
</protein>
<dbReference type="InterPro" id="IPR002539">
    <property type="entry name" value="MaoC-like_dom"/>
</dbReference>
<evidence type="ECO:0000313" key="3">
    <source>
        <dbReference type="Proteomes" id="UP000234456"/>
    </source>
</evidence>
<dbReference type="SUPFAM" id="SSF54637">
    <property type="entry name" value="Thioesterase/thiol ester dehydrase-isomerase"/>
    <property type="match status" value="1"/>
</dbReference>
<dbReference type="CDD" id="cd03454">
    <property type="entry name" value="YdeM"/>
    <property type="match status" value="1"/>
</dbReference>
<gene>
    <name evidence="2" type="ORF">C0Q88_15695</name>
</gene>
<dbReference type="PANTHER" id="PTHR43664:SF1">
    <property type="entry name" value="BETA-METHYLMALYL-COA DEHYDRATASE"/>
    <property type="match status" value="1"/>
</dbReference>
<dbReference type="OrthoDB" id="5298629at2"/>
<reference evidence="2 3" key="1">
    <citation type="submission" date="2017-12" db="EMBL/GenBank/DDBJ databases">
        <title>Draft genome sequence of Ralstonia pickettii 52.</title>
        <authorList>
            <person name="Zheng B."/>
        </authorList>
    </citation>
    <scope>NUCLEOTIDE SEQUENCE [LARGE SCALE GENOMIC DNA]</scope>
    <source>
        <strain evidence="2 3">52</strain>
    </source>
</reference>
<organism evidence="2 3">
    <name type="scientific">Ralstonia pickettii</name>
    <name type="common">Burkholderia pickettii</name>
    <dbReference type="NCBI Taxonomy" id="329"/>
    <lineage>
        <taxon>Bacteria</taxon>
        <taxon>Pseudomonadati</taxon>
        <taxon>Pseudomonadota</taxon>
        <taxon>Betaproteobacteria</taxon>
        <taxon>Burkholderiales</taxon>
        <taxon>Burkholderiaceae</taxon>
        <taxon>Ralstonia</taxon>
    </lineage>
</organism>
<name>A0A2N4TMY5_RALPI</name>
<dbReference type="Proteomes" id="UP000234456">
    <property type="component" value="Unassembled WGS sequence"/>
</dbReference>
<dbReference type="PANTHER" id="PTHR43664">
    <property type="entry name" value="MONOAMINE OXIDASE-RELATED"/>
    <property type="match status" value="1"/>
</dbReference>
<dbReference type="EMBL" id="PKQE01000004">
    <property type="protein sequence ID" value="PLC41056.1"/>
    <property type="molecule type" value="Genomic_DNA"/>
</dbReference>
<accession>A0A2N4TMY5</accession>
<dbReference type="Gene3D" id="3.10.129.10">
    <property type="entry name" value="Hotdog Thioesterase"/>
    <property type="match status" value="1"/>
</dbReference>
<dbReference type="InterPro" id="IPR029069">
    <property type="entry name" value="HotDog_dom_sf"/>
</dbReference>
<dbReference type="AlphaFoldDB" id="A0A2N4TMY5"/>
<dbReference type="RefSeq" id="WP_102066399.1">
    <property type="nucleotide sequence ID" value="NZ_PKQE01000004.1"/>
</dbReference>
<dbReference type="Pfam" id="PF01575">
    <property type="entry name" value="MaoC_dehydratas"/>
    <property type="match status" value="1"/>
</dbReference>
<evidence type="ECO:0000313" key="2">
    <source>
        <dbReference type="EMBL" id="PLC41056.1"/>
    </source>
</evidence>
<comment type="caution">
    <text evidence="2">The sequence shown here is derived from an EMBL/GenBank/DDBJ whole genome shotgun (WGS) entry which is preliminary data.</text>
</comment>